<keyword evidence="5" id="KW-0418">Kinase</keyword>
<dbReference type="GO" id="GO:0005524">
    <property type="term" value="F:ATP binding"/>
    <property type="evidence" value="ECO:0007669"/>
    <property type="project" value="UniProtKB-KW"/>
</dbReference>
<keyword evidence="4" id="KW-0547">Nucleotide-binding</keyword>
<dbReference type="Pfam" id="PF00069">
    <property type="entry name" value="Pkinase"/>
    <property type="match status" value="1"/>
</dbReference>
<dbReference type="InterPro" id="IPR051131">
    <property type="entry name" value="NEK_Ser/Thr_kinase_NIMA"/>
</dbReference>
<evidence type="ECO:0000256" key="1">
    <source>
        <dbReference type="ARBA" id="ARBA00012513"/>
    </source>
</evidence>
<evidence type="ECO:0000256" key="7">
    <source>
        <dbReference type="ARBA" id="ARBA00047899"/>
    </source>
</evidence>
<evidence type="ECO:0000256" key="2">
    <source>
        <dbReference type="ARBA" id="ARBA00022527"/>
    </source>
</evidence>
<dbReference type="AlphaFoldDB" id="A0AAE0TK47"/>
<keyword evidence="2" id="KW-0723">Serine/threonine-protein kinase</keyword>
<evidence type="ECO:0000313" key="11">
    <source>
        <dbReference type="EMBL" id="KAK3611871.1"/>
    </source>
</evidence>
<comment type="catalytic activity">
    <reaction evidence="7">
        <text>L-threonyl-[protein] + ATP = O-phospho-L-threonyl-[protein] + ADP + H(+)</text>
        <dbReference type="Rhea" id="RHEA:46608"/>
        <dbReference type="Rhea" id="RHEA-COMP:11060"/>
        <dbReference type="Rhea" id="RHEA-COMP:11605"/>
        <dbReference type="ChEBI" id="CHEBI:15378"/>
        <dbReference type="ChEBI" id="CHEBI:30013"/>
        <dbReference type="ChEBI" id="CHEBI:30616"/>
        <dbReference type="ChEBI" id="CHEBI:61977"/>
        <dbReference type="ChEBI" id="CHEBI:456216"/>
        <dbReference type="EC" id="2.7.11.1"/>
    </reaction>
</comment>
<name>A0AAE0TK47_9BIVA</name>
<dbReference type="PROSITE" id="PS50011">
    <property type="entry name" value="PROTEIN_KINASE_DOM"/>
    <property type="match status" value="1"/>
</dbReference>
<evidence type="ECO:0000256" key="8">
    <source>
        <dbReference type="ARBA" id="ARBA00048679"/>
    </source>
</evidence>
<dbReference type="PANTHER" id="PTHR44899:SF3">
    <property type="entry name" value="SERINE_THREONINE-PROTEIN KINASE NEK1"/>
    <property type="match status" value="1"/>
</dbReference>
<accession>A0AAE0TK47</accession>
<dbReference type="Gene3D" id="1.10.510.10">
    <property type="entry name" value="Transferase(Phosphotransferase) domain 1"/>
    <property type="match status" value="1"/>
</dbReference>
<reference evidence="11" key="1">
    <citation type="journal article" date="2021" name="Genome Biol. Evol.">
        <title>A High-Quality Reference Genome for a Parasitic Bivalve with Doubly Uniparental Inheritance (Bivalvia: Unionida).</title>
        <authorList>
            <person name="Smith C.H."/>
        </authorList>
    </citation>
    <scope>NUCLEOTIDE SEQUENCE</scope>
    <source>
        <strain evidence="11">CHS0354</strain>
    </source>
</reference>
<dbReference type="EC" id="2.7.11.1" evidence="1"/>
<evidence type="ECO:0000256" key="4">
    <source>
        <dbReference type="ARBA" id="ARBA00022741"/>
    </source>
</evidence>
<evidence type="ECO:0000259" key="10">
    <source>
        <dbReference type="PROSITE" id="PS50011"/>
    </source>
</evidence>
<dbReference type="InterPro" id="IPR011009">
    <property type="entry name" value="Kinase-like_dom_sf"/>
</dbReference>
<feature type="compositionally biased region" description="Acidic residues" evidence="9">
    <location>
        <begin position="221"/>
        <end position="251"/>
    </location>
</feature>
<reference evidence="11" key="2">
    <citation type="journal article" date="2021" name="Genome Biol. Evol.">
        <title>Developing a high-quality reference genome for a parasitic bivalve with doubly uniparental inheritance (Bivalvia: Unionida).</title>
        <authorList>
            <person name="Smith C.H."/>
        </authorList>
    </citation>
    <scope>NUCLEOTIDE SEQUENCE</scope>
    <source>
        <strain evidence="11">CHS0354</strain>
        <tissue evidence="11">Mantle</tissue>
    </source>
</reference>
<reference evidence="11" key="3">
    <citation type="submission" date="2023-05" db="EMBL/GenBank/DDBJ databases">
        <authorList>
            <person name="Smith C.H."/>
        </authorList>
    </citation>
    <scope>NUCLEOTIDE SEQUENCE</scope>
    <source>
        <strain evidence="11">CHS0354</strain>
        <tissue evidence="11">Mantle</tissue>
    </source>
</reference>
<evidence type="ECO:0000256" key="5">
    <source>
        <dbReference type="ARBA" id="ARBA00022777"/>
    </source>
</evidence>
<dbReference type="Proteomes" id="UP001195483">
    <property type="component" value="Unassembled WGS sequence"/>
</dbReference>
<dbReference type="InterPro" id="IPR000719">
    <property type="entry name" value="Prot_kinase_dom"/>
</dbReference>
<evidence type="ECO:0000313" key="12">
    <source>
        <dbReference type="Proteomes" id="UP001195483"/>
    </source>
</evidence>
<protein>
    <recommendedName>
        <fullName evidence="1">non-specific serine/threonine protein kinase</fullName>
        <ecNumber evidence="1">2.7.11.1</ecNumber>
    </recommendedName>
</protein>
<dbReference type="PANTHER" id="PTHR44899">
    <property type="entry name" value="CAMK FAMILY PROTEIN KINASE"/>
    <property type="match status" value="1"/>
</dbReference>
<dbReference type="EMBL" id="JAEAOA010001311">
    <property type="protein sequence ID" value="KAK3611871.1"/>
    <property type="molecule type" value="Genomic_DNA"/>
</dbReference>
<comment type="caution">
    <text evidence="11">The sequence shown here is derived from an EMBL/GenBank/DDBJ whole genome shotgun (WGS) entry which is preliminary data.</text>
</comment>
<feature type="compositionally biased region" description="Polar residues" evidence="9">
    <location>
        <begin position="158"/>
        <end position="167"/>
    </location>
</feature>
<feature type="domain" description="Protein kinase" evidence="10">
    <location>
        <begin position="1"/>
        <end position="134"/>
    </location>
</feature>
<feature type="region of interest" description="Disordered" evidence="9">
    <location>
        <begin position="153"/>
        <end position="251"/>
    </location>
</feature>
<comment type="catalytic activity">
    <reaction evidence="8">
        <text>L-seryl-[protein] + ATP = O-phospho-L-seryl-[protein] + ADP + H(+)</text>
        <dbReference type="Rhea" id="RHEA:17989"/>
        <dbReference type="Rhea" id="RHEA-COMP:9863"/>
        <dbReference type="Rhea" id="RHEA-COMP:11604"/>
        <dbReference type="ChEBI" id="CHEBI:15378"/>
        <dbReference type="ChEBI" id="CHEBI:29999"/>
        <dbReference type="ChEBI" id="CHEBI:30616"/>
        <dbReference type="ChEBI" id="CHEBI:83421"/>
        <dbReference type="ChEBI" id="CHEBI:456216"/>
        <dbReference type="EC" id="2.7.11.1"/>
    </reaction>
</comment>
<evidence type="ECO:0000256" key="3">
    <source>
        <dbReference type="ARBA" id="ARBA00022679"/>
    </source>
</evidence>
<proteinExistence type="predicted"/>
<gene>
    <name evidence="11" type="ORF">CHS0354_021302</name>
</gene>
<keyword evidence="3" id="KW-0808">Transferase</keyword>
<evidence type="ECO:0000256" key="6">
    <source>
        <dbReference type="ARBA" id="ARBA00022840"/>
    </source>
</evidence>
<dbReference type="SUPFAM" id="SSF56112">
    <property type="entry name" value="Protein kinase-like (PK-like)"/>
    <property type="match status" value="1"/>
</dbReference>
<dbReference type="GO" id="GO:0004674">
    <property type="term" value="F:protein serine/threonine kinase activity"/>
    <property type="evidence" value="ECO:0007669"/>
    <property type="project" value="UniProtKB-KW"/>
</dbReference>
<sequence length="356" mass="39984">MDFKTENIFLTKKNVVKIGDFGISKVLENTIDLAKTVVGTPSYLSPELCQDIPYSSKSDIWAVGCLLYEMCALKPPFDAQNLVSLFFKIMKGEFETIPSQYSKGLQDLVSSILVKTPDNRPSASAILNDPHVKIHLSKFIAENEILLLQKSCKEDPNRSSPNPNISTLKIKASKGLNDLGSKPVSPQVPKKQKASPEQQDSGLSINSSNDSQGVEKKGDNDEQLSDYSDDFDESSENDIPEELENDEREVQDDYADDFEEYDSSEDLDELVTHAKKAQKIVVEDNFFADDKCCELHLNQTVIFRETCGRYLRDNHLSSVSKMIEEGTLREEDLKSELRRSIGDDNIEICHLDISDL</sequence>
<keyword evidence="12" id="KW-1185">Reference proteome</keyword>
<feature type="compositionally biased region" description="Polar residues" evidence="9">
    <location>
        <begin position="195"/>
        <end position="212"/>
    </location>
</feature>
<organism evidence="11 12">
    <name type="scientific">Potamilus streckersoni</name>
    <dbReference type="NCBI Taxonomy" id="2493646"/>
    <lineage>
        <taxon>Eukaryota</taxon>
        <taxon>Metazoa</taxon>
        <taxon>Spiralia</taxon>
        <taxon>Lophotrochozoa</taxon>
        <taxon>Mollusca</taxon>
        <taxon>Bivalvia</taxon>
        <taxon>Autobranchia</taxon>
        <taxon>Heteroconchia</taxon>
        <taxon>Palaeoheterodonta</taxon>
        <taxon>Unionida</taxon>
        <taxon>Unionoidea</taxon>
        <taxon>Unionidae</taxon>
        <taxon>Ambleminae</taxon>
        <taxon>Lampsilini</taxon>
        <taxon>Potamilus</taxon>
    </lineage>
</organism>
<evidence type="ECO:0000256" key="9">
    <source>
        <dbReference type="SAM" id="MobiDB-lite"/>
    </source>
</evidence>
<keyword evidence="6" id="KW-0067">ATP-binding</keyword>